<organism evidence="1 2">
    <name type="scientific">Streptomyces chiangmaiensis</name>
    <dbReference type="NCBI Taxonomy" id="766497"/>
    <lineage>
        <taxon>Bacteria</taxon>
        <taxon>Bacillati</taxon>
        <taxon>Actinomycetota</taxon>
        <taxon>Actinomycetes</taxon>
        <taxon>Kitasatosporales</taxon>
        <taxon>Streptomycetaceae</taxon>
        <taxon>Streptomyces</taxon>
    </lineage>
</organism>
<dbReference type="EMBL" id="JAYWVC010000226">
    <property type="protein sequence ID" value="MED7827367.1"/>
    <property type="molecule type" value="Genomic_DNA"/>
</dbReference>
<protein>
    <submittedName>
        <fullName evidence="1">Uncharacterized protein</fullName>
    </submittedName>
</protein>
<evidence type="ECO:0000313" key="1">
    <source>
        <dbReference type="EMBL" id="MED7827367.1"/>
    </source>
</evidence>
<gene>
    <name evidence="1" type="ORF">VXC91_37070</name>
</gene>
<comment type="caution">
    <text evidence="1">The sequence shown here is derived from an EMBL/GenBank/DDBJ whole genome shotgun (WGS) entry which is preliminary data.</text>
</comment>
<name>A0ABU7FTG3_9ACTN</name>
<proteinExistence type="predicted"/>
<dbReference type="RefSeq" id="WP_329511749.1">
    <property type="nucleotide sequence ID" value="NZ_JAYWVC010000226.1"/>
</dbReference>
<reference evidence="1" key="1">
    <citation type="submission" date="2024-01" db="EMBL/GenBank/DDBJ databases">
        <title>First draft genome sequence data of TA4-1, the type strain of Gram-positive actinobacterium Streptomyces chiangmaiensis.</title>
        <authorList>
            <person name="Yasawong M."/>
            <person name="Nantapong N."/>
        </authorList>
    </citation>
    <scope>NUCLEOTIDE SEQUENCE</scope>
    <source>
        <strain evidence="1">TA4-1</strain>
    </source>
</reference>
<sequence length="66" mass="7125">MTASGGTPCRLRRSHRSSIEHFGTRRYCGGWSEAKARNTVFLEIASCRALAACATGELVDPRGRAA</sequence>
<accession>A0ABU7FTG3</accession>
<evidence type="ECO:0000313" key="2">
    <source>
        <dbReference type="Proteomes" id="UP001333996"/>
    </source>
</evidence>
<dbReference type="Proteomes" id="UP001333996">
    <property type="component" value="Unassembled WGS sequence"/>
</dbReference>
<feature type="non-terminal residue" evidence="1">
    <location>
        <position position="66"/>
    </location>
</feature>
<keyword evidence="2" id="KW-1185">Reference proteome</keyword>